<reference evidence="2 3" key="1">
    <citation type="submission" date="2020-02" db="EMBL/GenBank/DDBJ databases">
        <title>Flavobacteriaceae Psychroflexus bacterium YR1-1, complete genome.</title>
        <authorList>
            <person name="Li Y."/>
            <person name="Wu S."/>
        </authorList>
    </citation>
    <scope>NUCLEOTIDE SEQUENCE [LARGE SCALE GENOMIC DNA]</scope>
    <source>
        <strain evidence="2 3">YR1-1</strain>
    </source>
</reference>
<organism evidence="2 3">
    <name type="scientific">Psychroflexus aurantiacus</name>
    <dbReference type="NCBI Taxonomy" id="2709310"/>
    <lineage>
        <taxon>Bacteria</taxon>
        <taxon>Pseudomonadati</taxon>
        <taxon>Bacteroidota</taxon>
        <taxon>Flavobacteriia</taxon>
        <taxon>Flavobacteriales</taxon>
        <taxon>Flavobacteriaceae</taxon>
        <taxon>Psychroflexus</taxon>
    </lineage>
</organism>
<dbReference type="SUPFAM" id="SSF103647">
    <property type="entry name" value="TSP type-3 repeat"/>
    <property type="match status" value="1"/>
</dbReference>
<feature type="compositionally biased region" description="Acidic residues" evidence="1">
    <location>
        <begin position="136"/>
        <end position="147"/>
    </location>
</feature>
<dbReference type="GO" id="GO:0005509">
    <property type="term" value="F:calcium ion binding"/>
    <property type="evidence" value="ECO:0007669"/>
    <property type="project" value="InterPro"/>
</dbReference>
<accession>A0A6B3R1B9</accession>
<dbReference type="Gene3D" id="4.10.1080.10">
    <property type="entry name" value="TSP type-3 repeat"/>
    <property type="match status" value="1"/>
</dbReference>
<dbReference type="RefSeq" id="WP_164004771.1">
    <property type="nucleotide sequence ID" value="NZ_JAAIKD010000004.1"/>
</dbReference>
<sequence>MKKLVILSISLLALIACDDGDIIVSDFNFNEESNLNLCEFDNNRKVLHIVTESNEAIAFTFQRDILENIIDVINPDGFSVPINNSNLVNFRRLDASVSSDAYFCGEIPPSQPNVIEEYESTSGGSVEFTITRESDPDVDTDADGIPDLEERPIDENGNFTGTVFNLDTDNDGIPNFLDIDDDNDNIPTISELNAAAANEINADTDGDGIPNYLDADDDGDGVITRYEDLNALDTGVPPAQTDLNPRDDDTDQDGIPNYLDTDSSESLVVDYYRTNQISRSFNITVVFNNITLKNTASERTIRLDSQGFGVFSLTTEDEILSFR</sequence>
<evidence type="ECO:0008006" key="4">
    <source>
        <dbReference type="Google" id="ProtNLM"/>
    </source>
</evidence>
<evidence type="ECO:0000313" key="3">
    <source>
        <dbReference type="Proteomes" id="UP000478505"/>
    </source>
</evidence>
<dbReference type="PROSITE" id="PS51257">
    <property type="entry name" value="PROKAR_LIPOPROTEIN"/>
    <property type="match status" value="1"/>
</dbReference>
<name>A0A6B3R1B9_9FLAO</name>
<dbReference type="Proteomes" id="UP000478505">
    <property type="component" value="Unassembled WGS sequence"/>
</dbReference>
<proteinExistence type="predicted"/>
<gene>
    <name evidence="2" type="ORF">G3567_07770</name>
</gene>
<dbReference type="InterPro" id="IPR028974">
    <property type="entry name" value="TSP_type-3_rpt"/>
</dbReference>
<feature type="region of interest" description="Disordered" evidence="1">
    <location>
        <begin position="233"/>
        <end position="253"/>
    </location>
</feature>
<evidence type="ECO:0000256" key="1">
    <source>
        <dbReference type="SAM" id="MobiDB-lite"/>
    </source>
</evidence>
<keyword evidence="3" id="KW-1185">Reference proteome</keyword>
<evidence type="ECO:0000313" key="2">
    <source>
        <dbReference type="EMBL" id="NEV94042.1"/>
    </source>
</evidence>
<feature type="region of interest" description="Disordered" evidence="1">
    <location>
        <begin position="134"/>
        <end position="159"/>
    </location>
</feature>
<dbReference type="AlphaFoldDB" id="A0A6B3R1B9"/>
<comment type="caution">
    <text evidence="2">The sequence shown here is derived from an EMBL/GenBank/DDBJ whole genome shotgun (WGS) entry which is preliminary data.</text>
</comment>
<protein>
    <recommendedName>
        <fullName evidence="4">Thrombospondin type 3 repeat-containing protein</fullName>
    </recommendedName>
</protein>
<dbReference type="EMBL" id="JAAIKD010000004">
    <property type="protein sequence ID" value="NEV94042.1"/>
    <property type="molecule type" value="Genomic_DNA"/>
</dbReference>